<proteinExistence type="predicted"/>
<protein>
    <submittedName>
        <fullName evidence="1">EcsC family protein</fullName>
    </submittedName>
</protein>
<keyword evidence="2" id="KW-1185">Reference proteome</keyword>
<dbReference type="PANTHER" id="PTHR41260">
    <property type="entry name" value="PROTEIN ECSC"/>
    <property type="match status" value="1"/>
</dbReference>
<dbReference type="Proteomes" id="UP000488299">
    <property type="component" value="Unassembled WGS sequence"/>
</dbReference>
<dbReference type="AlphaFoldDB" id="A0A7J5TZZ1"/>
<accession>A0A7J5TZZ1</accession>
<dbReference type="PANTHER" id="PTHR41260:SF1">
    <property type="entry name" value="PROTEIN ECSC"/>
    <property type="match status" value="1"/>
</dbReference>
<dbReference type="InterPro" id="IPR024787">
    <property type="entry name" value="EcsC"/>
</dbReference>
<reference evidence="1 2" key="1">
    <citation type="submission" date="2019-10" db="EMBL/GenBank/DDBJ databases">
        <title>Rudanella paleaurantiibacter sp. nov., isolated from sludge.</title>
        <authorList>
            <person name="Xu S.Q."/>
        </authorList>
    </citation>
    <scope>NUCLEOTIDE SEQUENCE [LARGE SCALE GENOMIC DNA]</scope>
    <source>
        <strain evidence="1 2">HX-22-17</strain>
    </source>
</reference>
<dbReference type="RefSeq" id="WP_152124049.1">
    <property type="nucleotide sequence ID" value="NZ_WELI01000003.1"/>
</dbReference>
<dbReference type="EMBL" id="WELI01000003">
    <property type="protein sequence ID" value="KAB7731063.1"/>
    <property type="molecule type" value="Genomic_DNA"/>
</dbReference>
<gene>
    <name evidence="1" type="ORF">F5984_09605</name>
</gene>
<evidence type="ECO:0000313" key="2">
    <source>
        <dbReference type="Proteomes" id="UP000488299"/>
    </source>
</evidence>
<dbReference type="Pfam" id="PF12787">
    <property type="entry name" value="EcsC"/>
    <property type="match status" value="1"/>
</dbReference>
<organism evidence="1 2">
    <name type="scientific">Rudanella paleaurantiibacter</name>
    <dbReference type="NCBI Taxonomy" id="2614655"/>
    <lineage>
        <taxon>Bacteria</taxon>
        <taxon>Pseudomonadati</taxon>
        <taxon>Bacteroidota</taxon>
        <taxon>Cytophagia</taxon>
        <taxon>Cytophagales</taxon>
        <taxon>Cytophagaceae</taxon>
        <taxon>Rudanella</taxon>
    </lineage>
</organism>
<comment type="caution">
    <text evidence="1">The sequence shown here is derived from an EMBL/GenBank/DDBJ whole genome shotgun (WGS) entry which is preliminary data.</text>
</comment>
<name>A0A7J5TZZ1_9BACT</name>
<sequence length="246" mass="28046">MPATPLYDTHALGELSVWQHQMRQPPSLANRLSKGLQNRVNRLIPQRVHDLITGAIKHMTRAVLAGSEFTAPSPSAEIRLERKEEAVRNRIVWYKRVGAAEGGVTGAGGILLGLADFPLLLSLKMKMLYDIAALYGYDVSDYRERLFVLHIFQLAFSSQERRQAVFAHMEQWHEFAATLPDDIHQFDWQTFQQEYRDYIDLAKLLQLVPGIGAVVGVVANWRLLDQLGETAMMAYRMRWASKRAIE</sequence>
<evidence type="ECO:0000313" key="1">
    <source>
        <dbReference type="EMBL" id="KAB7731063.1"/>
    </source>
</evidence>